<sequence>MSSQIVEGKIVSSQSFWDDSASNIYTAYTIDVNKVFKGNITNEVTIVIQGGVVGLQAEIVSHSIYPKTNDVGVFLLSDNLQSLNVTRSDAMLYRPVLDAQYFYKYSMLDDIASSPLHAVSGIRSRLYQKISDETQIPMVDFKKFEINSIGSSESRETTNRMNPSIQSFSASDSSAGTKSILTINGSNFGATKGEVGFSDADLGGLLYTYALDSQVINWSDTQIQVEIPDYAGTGRIRVRTFDNLTDTSTNSVNIDFAQINMPYDLGDGEKDFPTQYIDSNSDGGNTWQMNTSFYNSDAKIPFEKALEAWSCNTGVNWQVSSTTTASSTVANDDVNIVTFNSLPAGILGQCISRYGGCFVGGEIKWYVEELDIVFNSNINWNYTDSAPLSSQYDFESVAVHELGHGHQMGHVINSDQIMHYALSGGISRRQLSQDDIDGALDVMGRSATEPICSQSVMTESSCFAQPSLNNDDYVLEDAIAIYPNPATDHVIIKTNFQIEDITLYNVNGQRLNQGQYTLNNRNTLNFRKVSSGLYFLQIETTEGTVTKKVFVN</sequence>
<reference evidence="10" key="1">
    <citation type="journal article" date="2019" name="Int. J. Syst. Evol. Microbiol.">
        <title>The Global Catalogue of Microorganisms (GCM) 10K type strain sequencing project: providing services to taxonomists for standard genome sequencing and annotation.</title>
        <authorList>
            <consortium name="The Broad Institute Genomics Platform"/>
            <consortium name="The Broad Institute Genome Sequencing Center for Infectious Disease"/>
            <person name="Wu L."/>
            <person name="Ma J."/>
        </authorList>
    </citation>
    <scope>NUCLEOTIDE SEQUENCE [LARGE SCALE GENOMIC DNA]</scope>
    <source>
        <strain evidence="10">CECT 8979</strain>
    </source>
</reference>
<dbReference type="Pfam" id="PF01833">
    <property type="entry name" value="TIG"/>
    <property type="match status" value="1"/>
</dbReference>
<evidence type="ECO:0000259" key="8">
    <source>
        <dbReference type="Pfam" id="PF18962"/>
    </source>
</evidence>
<dbReference type="Gene3D" id="3.40.390.10">
    <property type="entry name" value="Collagenase (Catalytic Domain)"/>
    <property type="match status" value="1"/>
</dbReference>
<dbReference type="InterPro" id="IPR024079">
    <property type="entry name" value="MetalloPept_cat_dom_sf"/>
</dbReference>
<dbReference type="InterPro" id="IPR021190">
    <property type="entry name" value="Pept_M10A"/>
</dbReference>
<dbReference type="Pfam" id="PF00413">
    <property type="entry name" value="Peptidase_M10"/>
    <property type="match status" value="1"/>
</dbReference>
<keyword evidence="2" id="KW-0479">Metal-binding</keyword>
<dbReference type="NCBIfam" id="TIGR04183">
    <property type="entry name" value="Por_Secre_tail"/>
    <property type="match status" value="1"/>
</dbReference>
<dbReference type="RefSeq" id="WP_386095710.1">
    <property type="nucleotide sequence ID" value="NZ_JBHSAT010000001.1"/>
</dbReference>
<name>A0ABV8AG09_9FLAO</name>
<gene>
    <name evidence="9" type="ORF">ACFOSX_00010</name>
</gene>
<dbReference type="InterPro" id="IPR002909">
    <property type="entry name" value="IPT_dom"/>
</dbReference>
<proteinExistence type="predicted"/>
<evidence type="ECO:0000313" key="9">
    <source>
        <dbReference type="EMBL" id="MFC3875601.1"/>
    </source>
</evidence>
<evidence type="ECO:0000313" key="10">
    <source>
        <dbReference type="Proteomes" id="UP001595812"/>
    </source>
</evidence>
<dbReference type="Proteomes" id="UP001595812">
    <property type="component" value="Unassembled WGS sequence"/>
</dbReference>
<dbReference type="InterPro" id="IPR014756">
    <property type="entry name" value="Ig_E-set"/>
</dbReference>
<organism evidence="9 10">
    <name type="scientific">Winogradskyella maritima</name>
    <dbReference type="NCBI Taxonomy" id="1517766"/>
    <lineage>
        <taxon>Bacteria</taxon>
        <taxon>Pseudomonadati</taxon>
        <taxon>Bacteroidota</taxon>
        <taxon>Flavobacteriia</taxon>
        <taxon>Flavobacteriales</taxon>
        <taxon>Flavobacteriaceae</taxon>
        <taxon>Winogradskyella</taxon>
    </lineage>
</organism>
<accession>A0ABV8AG09</accession>
<dbReference type="InterPro" id="IPR001818">
    <property type="entry name" value="Pept_M10_metallopeptidase"/>
</dbReference>
<dbReference type="SUPFAM" id="SSF81296">
    <property type="entry name" value="E set domains"/>
    <property type="match status" value="1"/>
</dbReference>
<evidence type="ECO:0000256" key="1">
    <source>
        <dbReference type="ARBA" id="ARBA00022670"/>
    </source>
</evidence>
<protein>
    <submittedName>
        <fullName evidence="9">T9SS type A sorting domain-containing protein</fullName>
    </submittedName>
</protein>
<evidence type="ECO:0000259" key="6">
    <source>
        <dbReference type="Pfam" id="PF00413"/>
    </source>
</evidence>
<keyword evidence="3" id="KW-0732">Signal</keyword>
<feature type="domain" description="Peptidase M10 metallopeptidase" evidence="6">
    <location>
        <begin position="297"/>
        <end position="439"/>
    </location>
</feature>
<dbReference type="InterPro" id="IPR013783">
    <property type="entry name" value="Ig-like_fold"/>
</dbReference>
<dbReference type="SUPFAM" id="SSF55486">
    <property type="entry name" value="Metalloproteases ('zincins'), catalytic domain"/>
    <property type="match status" value="1"/>
</dbReference>
<dbReference type="PRINTS" id="PR00138">
    <property type="entry name" value="MATRIXIN"/>
</dbReference>
<dbReference type="CDD" id="cd00603">
    <property type="entry name" value="IPT_PCSR"/>
    <property type="match status" value="1"/>
</dbReference>
<evidence type="ECO:0000256" key="4">
    <source>
        <dbReference type="ARBA" id="ARBA00022801"/>
    </source>
</evidence>
<evidence type="ECO:0000259" key="7">
    <source>
        <dbReference type="Pfam" id="PF01833"/>
    </source>
</evidence>
<keyword evidence="5" id="KW-0862">Zinc</keyword>
<keyword evidence="10" id="KW-1185">Reference proteome</keyword>
<evidence type="ECO:0000256" key="3">
    <source>
        <dbReference type="ARBA" id="ARBA00022729"/>
    </source>
</evidence>
<dbReference type="EMBL" id="JBHSAT010000001">
    <property type="protein sequence ID" value="MFC3875601.1"/>
    <property type="molecule type" value="Genomic_DNA"/>
</dbReference>
<evidence type="ECO:0000256" key="2">
    <source>
        <dbReference type="ARBA" id="ARBA00022723"/>
    </source>
</evidence>
<feature type="domain" description="IPT/TIG" evidence="7">
    <location>
        <begin position="163"/>
        <end position="251"/>
    </location>
</feature>
<evidence type="ECO:0000256" key="5">
    <source>
        <dbReference type="ARBA" id="ARBA00022833"/>
    </source>
</evidence>
<dbReference type="Gene3D" id="2.60.40.10">
    <property type="entry name" value="Immunoglobulins"/>
    <property type="match status" value="1"/>
</dbReference>
<keyword evidence="4" id="KW-0378">Hydrolase</keyword>
<dbReference type="InterPro" id="IPR026444">
    <property type="entry name" value="Secre_tail"/>
</dbReference>
<dbReference type="Pfam" id="PF18962">
    <property type="entry name" value="Por_Secre_tail"/>
    <property type="match status" value="1"/>
</dbReference>
<feature type="domain" description="Secretion system C-terminal sorting" evidence="8">
    <location>
        <begin position="481"/>
        <end position="551"/>
    </location>
</feature>
<comment type="caution">
    <text evidence="9">The sequence shown here is derived from an EMBL/GenBank/DDBJ whole genome shotgun (WGS) entry which is preliminary data.</text>
</comment>
<keyword evidence="1" id="KW-0645">Protease</keyword>